<evidence type="ECO:0000256" key="1">
    <source>
        <dbReference type="SAM" id="Phobius"/>
    </source>
</evidence>
<feature type="transmembrane region" description="Helical" evidence="1">
    <location>
        <begin position="36"/>
        <end position="56"/>
    </location>
</feature>
<dbReference type="Proteomes" id="UP000515861">
    <property type="component" value="Chromosome"/>
</dbReference>
<keyword evidence="1" id="KW-0812">Transmembrane</keyword>
<keyword evidence="1" id="KW-0472">Membrane</keyword>
<dbReference type="RefSeq" id="WP_187478830.1">
    <property type="nucleotide sequence ID" value="NZ_CP060697.1"/>
</dbReference>
<gene>
    <name evidence="2" type="ORF">H8M03_07390</name>
</gene>
<protein>
    <submittedName>
        <fullName evidence="2">Uncharacterized protein</fullName>
    </submittedName>
</protein>
<dbReference type="AlphaFoldDB" id="A0A7G9KZS5"/>
<reference evidence="2 3" key="1">
    <citation type="submission" date="2020-08" db="EMBL/GenBank/DDBJ databases">
        <title>Sphingomonas sp. sand1-3 16S ribosomal RNA gene Genome sequencing and assembly.</title>
        <authorList>
            <person name="Kang M."/>
        </authorList>
    </citation>
    <scope>NUCLEOTIDE SEQUENCE [LARGE SCALE GENOMIC DNA]</scope>
    <source>
        <strain evidence="3">sand1-3</strain>
    </source>
</reference>
<evidence type="ECO:0000313" key="2">
    <source>
        <dbReference type="EMBL" id="QNM81874.1"/>
    </source>
</evidence>
<proteinExistence type="predicted"/>
<keyword evidence="1" id="KW-1133">Transmembrane helix</keyword>
<name>A0A7G9KZS5_9SPHN</name>
<feature type="transmembrane region" description="Helical" evidence="1">
    <location>
        <begin position="68"/>
        <end position="87"/>
    </location>
</feature>
<evidence type="ECO:0000313" key="3">
    <source>
        <dbReference type="Proteomes" id="UP000515861"/>
    </source>
</evidence>
<sequence>MRSPTPWRLVTLAFAAWAAVFVIGYAAALLDPAGLVAKAIIAATAVATIPLFVWIARQAKGRREAVMINTAIGIAAMSTAFQALVVIA</sequence>
<dbReference type="EMBL" id="CP060697">
    <property type="protein sequence ID" value="QNM81874.1"/>
    <property type="molecule type" value="Genomic_DNA"/>
</dbReference>
<organism evidence="2 3">
    <name type="scientific">Sphingomonas sabuli</name>
    <dbReference type="NCBI Taxonomy" id="2764186"/>
    <lineage>
        <taxon>Bacteria</taxon>
        <taxon>Pseudomonadati</taxon>
        <taxon>Pseudomonadota</taxon>
        <taxon>Alphaproteobacteria</taxon>
        <taxon>Sphingomonadales</taxon>
        <taxon>Sphingomonadaceae</taxon>
        <taxon>Sphingomonas</taxon>
    </lineage>
</organism>
<accession>A0A7G9KZS5</accession>
<dbReference type="KEGG" id="ssau:H8M03_07390"/>
<keyword evidence="3" id="KW-1185">Reference proteome</keyword>